<gene>
    <name evidence="1" type="ORF">C7459_10980</name>
</gene>
<dbReference type="EMBL" id="QGGL01000009">
    <property type="protein sequence ID" value="PWK12728.1"/>
    <property type="molecule type" value="Genomic_DNA"/>
</dbReference>
<dbReference type="Proteomes" id="UP000245634">
    <property type="component" value="Unassembled WGS sequence"/>
</dbReference>
<comment type="caution">
    <text evidence="1">The sequence shown here is derived from an EMBL/GenBank/DDBJ whole genome shotgun (WGS) entry which is preliminary data.</text>
</comment>
<evidence type="ECO:0000313" key="1">
    <source>
        <dbReference type="EMBL" id="PWK12728.1"/>
    </source>
</evidence>
<reference evidence="1 2" key="1">
    <citation type="submission" date="2018-05" db="EMBL/GenBank/DDBJ databases">
        <title>Genomic Encyclopedia of Type Strains, Phase IV (KMG-IV): sequencing the most valuable type-strain genomes for metagenomic binning, comparative biology and taxonomic classification.</title>
        <authorList>
            <person name="Goeker M."/>
        </authorList>
    </citation>
    <scope>NUCLEOTIDE SEQUENCE [LARGE SCALE GENOMIC DNA]</scope>
    <source>
        <strain evidence="1 2">DSM 18773</strain>
    </source>
</reference>
<evidence type="ECO:0000313" key="2">
    <source>
        <dbReference type="Proteomes" id="UP000245634"/>
    </source>
</evidence>
<organism evidence="1 2">
    <name type="scientific">Tumebacillus permanentifrigoris</name>
    <dbReference type="NCBI Taxonomy" id="378543"/>
    <lineage>
        <taxon>Bacteria</taxon>
        <taxon>Bacillati</taxon>
        <taxon>Bacillota</taxon>
        <taxon>Bacilli</taxon>
        <taxon>Bacillales</taxon>
        <taxon>Alicyclobacillaceae</taxon>
        <taxon>Tumebacillus</taxon>
    </lineage>
</organism>
<dbReference type="RefSeq" id="WP_170119425.1">
    <property type="nucleotide sequence ID" value="NZ_QGGL01000009.1"/>
</dbReference>
<name>A0A316D925_9BACL</name>
<keyword evidence="2" id="KW-1185">Reference proteome</keyword>
<sequence>MANEYTLRCTICGTTADVEPSAVQELNQAKYADAPVHVCEACKARVQFDSEQKFK</sequence>
<proteinExistence type="predicted"/>
<evidence type="ECO:0008006" key="3">
    <source>
        <dbReference type="Google" id="ProtNLM"/>
    </source>
</evidence>
<accession>A0A316D925</accession>
<dbReference type="AlphaFoldDB" id="A0A316D925"/>
<protein>
    <recommendedName>
        <fullName evidence="3">DUF2197 domain-containing protein</fullName>
    </recommendedName>
</protein>